<keyword evidence="2" id="KW-1185">Reference proteome</keyword>
<dbReference type="NCBIfam" id="TIGR03898">
    <property type="entry name" value="lanti_MRSA_kill"/>
    <property type="match status" value="1"/>
</dbReference>
<evidence type="ECO:0000313" key="2">
    <source>
        <dbReference type="Proteomes" id="UP000294739"/>
    </source>
</evidence>
<dbReference type="InterPro" id="IPR027635">
    <property type="entry name" value="Lantibiotic2_lead_pep_dom"/>
</dbReference>
<reference evidence="1 2" key="1">
    <citation type="submission" date="2019-03" db="EMBL/GenBank/DDBJ databases">
        <title>Draft genome sequences of novel Actinobacteria.</title>
        <authorList>
            <person name="Sahin N."/>
            <person name="Ay H."/>
            <person name="Saygin H."/>
        </authorList>
    </citation>
    <scope>NUCLEOTIDE SEQUENCE [LARGE SCALE GENOMIC DNA]</scope>
    <source>
        <strain evidence="1 2">5K138</strain>
    </source>
</reference>
<evidence type="ECO:0000313" key="1">
    <source>
        <dbReference type="EMBL" id="TDE10690.1"/>
    </source>
</evidence>
<dbReference type="Proteomes" id="UP000294739">
    <property type="component" value="Unassembled WGS sequence"/>
</dbReference>
<dbReference type="EMBL" id="SMKZ01000013">
    <property type="protein sequence ID" value="TDE10690.1"/>
    <property type="molecule type" value="Genomic_DNA"/>
</dbReference>
<proteinExistence type="predicted"/>
<comment type="caution">
    <text evidence="1">The sequence shown here is derived from an EMBL/GenBank/DDBJ whole genome shotgun (WGS) entry which is preliminary data.</text>
</comment>
<dbReference type="InParanoid" id="A0A4R5DFF4"/>
<dbReference type="RefSeq" id="WP_131894502.1">
    <property type="nucleotide sequence ID" value="NZ_SMKZ01000013.1"/>
</dbReference>
<dbReference type="AlphaFoldDB" id="A0A4R5DFF4"/>
<sequence length="393" mass="42318">MVSEVEDSSGLHSLGVLYRLWATDFVIEAVRAISSDQERNPGRYGSLSVADRAAISEFRHRVGTDPQWPDFDQRLFLYEVRLGSHFAAGARAIQSAAAAYVEGTDATRHLAYRAALDAIEGFRGQLADGYEATDDDQAAAVHHLVARAADVLRGPKLAHLFGVEATVPEAWPQRDPLNVHGARLVGAVALDLFPSSPARMSPTKFLTLQQVAVDGAVTITKVLAAHLRGDSSQEDVDVVDEVMSWAYAWHTSARRLAPMSVVVHAWRSEEYRRALSDFERRHIPEHPSGDAELAGTELDLAHGRWRAAARVGGGAGGVFGGGGVFAGGGWGVMTHTVGSEICCSTGDLSCHTDASCKSVYEHCDSEGLPCPSQSGQLSCDFPCGTERPHHCFF</sequence>
<protein>
    <submittedName>
        <fullName evidence="1">Mersacidin/lichenicidin family type 2 lantibiotic</fullName>
    </submittedName>
</protein>
<dbReference type="OrthoDB" id="3538673at2"/>
<accession>A0A4R5DFF4</accession>
<name>A0A4R5DFF4_9ACTN</name>
<dbReference type="GO" id="GO:0042742">
    <property type="term" value="P:defense response to bacterium"/>
    <property type="evidence" value="ECO:0007669"/>
    <property type="project" value="InterPro"/>
</dbReference>
<gene>
    <name evidence="1" type="ORF">E1269_11505</name>
</gene>
<organism evidence="1 2">
    <name type="scientific">Jiangella asiatica</name>
    <dbReference type="NCBI Taxonomy" id="2530372"/>
    <lineage>
        <taxon>Bacteria</taxon>
        <taxon>Bacillati</taxon>
        <taxon>Actinomycetota</taxon>
        <taxon>Actinomycetes</taxon>
        <taxon>Jiangellales</taxon>
        <taxon>Jiangellaceae</taxon>
        <taxon>Jiangella</taxon>
    </lineage>
</organism>